<feature type="region of interest" description="Disordered" evidence="1">
    <location>
        <begin position="523"/>
        <end position="548"/>
    </location>
</feature>
<reference evidence="6" key="3">
    <citation type="submission" date="2016-08" db="EMBL/GenBank/DDBJ databases">
        <title>Sequencing, assembly and comparative genomics of S. aureofaciens ATCC 10762.</title>
        <authorList>
            <person name="Gradnigo J.S."/>
            <person name="Johnson N."/>
            <person name="Somerville G.A."/>
        </authorList>
    </citation>
    <scope>NUCLEOTIDE SEQUENCE [LARGE SCALE GENOMIC DNA]</scope>
    <source>
        <strain evidence="6">ATCC 10762 / DSM 40127 / CCM 3239 / JCM 4008 / LMG 5968 / NBRC 12843 / NCIMB 8234 / A-377</strain>
    </source>
</reference>
<feature type="compositionally biased region" description="Low complexity" evidence="1">
    <location>
        <begin position="526"/>
        <end position="545"/>
    </location>
</feature>
<dbReference type="Pfam" id="PF04851">
    <property type="entry name" value="ResIII"/>
    <property type="match status" value="1"/>
</dbReference>
<dbReference type="OrthoDB" id="9776021at2"/>
<evidence type="ECO:0000313" key="6">
    <source>
        <dbReference type="Proteomes" id="UP000037395"/>
    </source>
</evidence>
<evidence type="ECO:0000313" key="5">
    <source>
        <dbReference type="EMBL" id="OEV33619.1"/>
    </source>
</evidence>
<dbReference type="PROSITE" id="PS51192">
    <property type="entry name" value="HELICASE_ATP_BIND_1"/>
    <property type="match status" value="1"/>
</dbReference>
<organism evidence="5 6">
    <name type="scientific">Kitasatospora aureofaciens</name>
    <name type="common">Streptomyces aureofaciens</name>
    <dbReference type="NCBI Taxonomy" id="1894"/>
    <lineage>
        <taxon>Bacteria</taxon>
        <taxon>Bacillati</taxon>
        <taxon>Actinomycetota</taxon>
        <taxon>Actinomycetes</taxon>
        <taxon>Kitasatosporales</taxon>
        <taxon>Streptomycetaceae</taxon>
        <taxon>Kitasatospora</taxon>
    </lineage>
</organism>
<dbReference type="InterPro" id="IPR005114">
    <property type="entry name" value="Helicase_assoc"/>
</dbReference>
<accession>A0A1E7MYW7</accession>
<comment type="caution">
    <text evidence="5">The sequence shown here is derived from an EMBL/GenBank/DDBJ whole genome shotgun (WGS) entry which is preliminary data.</text>
</comment>
<dbReference type="SMART" id="SM00487">
    <property type="entry name" value="DEXDc"/>
    <property type="match status" value="1"/>
</dbReference>
<protein>
    <submittedName>
        <fullName evidence="4">Helicase</fullName>
    </submittedName>
</protein>
<reference evidence="4" key="1">
    <citation type="journal article" date="2014" name="Int. J. Syst. Evol. Microbiol.">
        <title>Complete genome sequence of Corynebacterium casei LMG S-19264T (=DSM 44701T), isolated from a smear-ripened cheese.</title>
        <authorList>
            <consortium name="US DOE Joint Genome Institute (JGI-PGF)"/>
            <person name="Walter F."/>
            <person name="Albersmeier A."/>
            <person name="Kalinowski J."/>
            <person name="Ruckert C."/>
        </authorList>
    </citation>
    <scope>NUCLEOTIDE SEQUENCE</scope>
    <source>
        <strain evidence="4">JCM 4434</strain>
    </source>
</reference>
<dbReference type="RefSeq" id="WP_051835690.1">
    <property type="nucleotide sequence ID" value="NZ_BMUB01000004.1"/>
</dbReference>
<dbReference type="GO" id="GO:0005524">
    <property type="term" value="F:ATP binding"/>
    <property type="evidence" value="ECO:0007669"/>
    <property type="project" value="InterPro"/>
</dbReference>
<name>A0A1E7MYW7_KITAU</name>
<evidence type="ECO:0000259" key="3">
    <source>
        <dbReference type="PROSITE" id="PS51194"/>
    </source>
</evidence>
<dbReference type="GeneID" id="97485089"/>
<dbReference type="InterPro" id="IPR006935">
    <property type="entry name" value="Helicase/UvrB_N"/>
</dbReference>
<keyword evidence="4" id="KW-0347">Helicase</keyword>
<keyword evidence="6" id="KW-1185">Reference proteome</keyword>
<reference evidence="5" key="4">
    <citation type="submission" date="2016-08" db="EMBL/GenBank/DDBJ databases">
        <title>Sequencing, Assembly and Comparative Genomics of S. aureofaciens ATCC 10762.</title>
        <authorList>
            <person name="Gradnigo J.S."/>
            <person name="Johnson N."/>
            <person name="Somerville G.A."/>
        </authorList>
    </citation>
    <scope>NUCLEOTIDE SEQUENCE [LARGE SCALE GENOMIC DNA]</scope>
    <source>
        <strain evidence="5">ATCC 10762</strain>
    </source>
</reference>
<dbReference type="SMART" id="SM00490">
    <property type="entry name" value="HELICc"/>
    <property type="match status" value="1"/>
</dbReference>
<dbReference type="CDD" id="cd18785">
    <property type="entry name" value="SF2_C"/>
    <property type="match status" value="1"/>
</dbReference>
<dbReference type="InterPro" id="IPR014001">
    <property type="entry name" value="Helicase_ATP-bd"/>
</dbReference>
<sequence length="783" mass="85068">METTTATAAQDTPPGPRAQAPVPPLPAQPSGTTAVNPLPLHRFQKDAVAAAVREVKDGGRATVVAATGSGKTLIAAGCARRLAARGRVLVLVPTIELLEQSAEAWSLRGGRRGLAVAACSREEALESAEAGGRVHAQVSTQAPRIADLVAQEKPGEPVTVYATYASLERIVQAHRDFGLPAWDLVVIDEAHRTAGAEGKAWAAIHADDQVPAVRRLYFTATPRIADDRRAKDGLADLADADSGGAEKLPALCSMDDEQTYGRTCFTWTLGQGIEHGYLADYRVLVPVVTDEDLRDLLNLPAVADLRSQRTNEELLRLALQIAVLRAVADLGLRRVITFHSRVSAAREFAGTLLDASQLLEDAERPERIWAKAVAGTDRLRERRAAFAEFRAHTGEDGEECGILCNSRLLTEGIDVAAVDAICFADPKSSVIDIVQAVGRALRQSYRQGKVSWVIIPVYLPTPEVGDDTATAHPAEVRDAGEAVKAEADTEIEAGSFRTIWRVLRALAAHDARVAGRITELRAHRSQGTAHTTAATPAEGEAGQQQPAPAESPIEWLKINARRHAAQILQTVKLRAFNPRAVEWQRMHAVAAVFHLRHGHLDPTDKQAHAELISWLTRQRHLYGQGLLDPARVSELDALGMIWSKNANAWERGAAYAAAFHHQHGHLAIPATAKLDDYAVGAWMRRQRKAAGLTEDQVARLDALDELWRLEPDWNRSYRRLLAYLTAGGTLTGPANRTGGEADPTFRPGTWLRKQARARTEGKLTDRQAALLDALHRHAETVTG</sequence>
<reference evidence="5 6" key="2">
    <citation type="submission" date="2014-07" db="EMBL/GenBank/DDBJ databases">
        <authorList>
            <person name="Zhang J.E."/>
            <person name="Yang H."/>
            <person name="Guo J."/>
            <person name="Deng Z."/>
            <person name="Luo H."/>
            <person name="Luo M."/>
            <person name="Zhao B."/>
        </authorList>
    </citation>
    <scope>NUCLEOTIDE SEQUENCE [LARGE SCALE GENOMIC DNA]</scope>
    <source>
        <strain evidence="5">ATCC 10762</strain>
        <strain evidence="6">ATCC 10762 / DSM 40127 / CCM 3239 / JCM 4008 / LMG 5968 / NBRC 12843 / NCIMB 8234 / A-377</strain>
    </source>
</reference>
<dbReference type="GO" id="GO:0016787">
    <property type="term" value="F:hydrolase activity"/>
    <property type="evidence" value="ECO:0007669"/>
    <property type="project" value="InterPro"/>
</dbReference>
<keyword evidence="4" id="KW-0378">Hydrolase</keyword>
<evidence type="ECO:0000256" key="1">
    <source>
        <dbReference type="SAM" id="MobiDB-lite"/>
    </source>
</evidence>
<feature type="domain" description="Helicase C-terminal" evidence="3">
    <location>
        <begin position="322"/>
        <end position="495"/>
    </location>
</feature>
<dbReference type="Gene3D" id="3.40.50.300">
    <property type="entry name" value="P-loop containing nucleotide triphosphate hydrolases"/>
    <property type="match status" value="2"/>
</dbReference>
<dbReference type="PANTHER" id="PTHR47396">
    <property type="entry name" value="TYPE I RESTRICTION ENZYME ECOKI R PROTEIN"/>
    <property type="match status" value="1"/>
</dbReference>
<evidence type="ECO:0000259" key="2">
    <source>
        <dbReference type="PROSITE" id="PS51192"/>
    </source>
</evidence>
<dbReference type="Gene3D" id="6.10.140.530">
    <property type="match status" value="3"/>
</dbReference>
<accession>A0A8H9HNW6</accession>
<dbReference type="GO" id="GO:0005829">
    <property type="term" value="C:cytosol"/>
    <property type="evidence" value="ECO:0007669"/>
    <property type="project" value="TreeGrafter"/>
</dbReference>
<dbReference type="Pfam" id="PF00271">
    <property type="entry name" value="Helicase_C"/>
    <property type="match status" value="1"/>
</dbReference>
<dbReference type="GO" id="GO:0003677">
    <property type="term" value="F:DNA binding"/>
    <property type="evidence" value="ECO:0007669"/>
    <property type="project" value="InterPro"/>
</dbReference>
<dbReference type="InterPro" id="IPR001650">
    <property type="entry name" value="Helicase_C-like"/>
</dbReference>
<dbReference type="EMBL" id="BMUB01000004">
    <property type="protein sequence ID" value="GGU68501.1"/>
    <property type="molecule type" value="Genomic_DNA"/>
</dbReference>
<dbReference type="Proteomes" id="UP000610124">
    <property type="component" value="Unassembled WGS sequence"/>
</dbReference>
<evidence type="ECO:0000313" key="4">
    <source>
        <dbReference type="EMBL" id="GGU68501.1"/>
    </source>
</evidence>
<dbReference type="PROSITE" id="PS51194">
    <property type="entry name" value="HELICASE_CTER"/>
    <property type="match status" value="1"/>
</dbReference>
<dbReference type="GO" id="GO:0004386">
    <property type="term" value="F:helicase activity"/>
    <property type="evidence" value="ECO:0007669"/>
    <property type="project" value="UniProtKB-KW"/>
</dbReference>
<dbReference type="Pfam" id="PF03457">
    <property type="entry name" value="HA"/>
    <property type="match status" value="2"/>
</dbReference>
<dbReference type="SUPFAM" id="SSF52540">
    <property type="entry name" value="P-loop containing nucleoside triphosphate hydrolases"/>
    <property type="match status" value="1"/>
</dbReference>
<dbReference type="AlphaFoldDB" id="A0A1E7MYW7"/>
<reference evidence="4" key="5">
    <citation type="submission" date="2020-09" db="EMBL/GenBank/DDBJ databases">
        <authorList>
            <person name="Sun Q."/>
            <person name="Ohkuma M."/>
        </authorList>
    </citation>
    <scope>NUCLEOTIDE SEQUENCE</scope>
    <source>
        <strain evidence="4">JCM 4434</strain>
    </source>
</reference>
<keyword evidence="4" id="KW-0067">ATP-binding</keyword>
<feature type="region of interest" description="Disordered" evidence="1">
    <location>
        <begin position="1"/>
        <end position="33"/>
    </location>
</feature>
<feature type="compositionally biased region" description="Pro residues" evidence="1">
    <location>
        <begin position="13"/>
        <end position="27"/>
    </location>
</feature>
<dbReference type="InterPro" id="IPR050742">
    <property type="entry name" value="Helicase_Restrict-Modif_Enz"/>
</dbReference>
<gene>
    <name evidence="4" type="ORF">GCM10010502_19360</name>
    <name evidence="5" type="ORF">HS99_0038645</name>
</gene>
<dbReference type="PANTHER" id="PTHR47396:SF1">
    <property type="entry name" value="ATP-DEPENDENT HELICASE IRC3-RELATED"/>
    <property type="match status" value="1"/>
</dbReference>
<feature type="domain" description="Helicase ATP-binding" evidence="2">
    <location>
        <begin position="52"/>
        <end position="240"/>
    </location>
</feature>
<dbReference type="InterPro" id="IPR027417">
    <property type="entry name" value="P-loop_NTPase"/>
</dbReference>
<dbReference type="Proteomes" id="UP000037395">
    <property type="component" value="Unassembled WGS sequence"/>
</dbReference>
<proteinExistence type="predicted"/>
<dbReference type="EMBL" id="JPRF03000064">
    <property type="protein sequence ID" value="OEV33619.1"/>
    <property type="molecule type" value="Genomic_DNA"/>
</dbReference>
<keyword evidence="4" id="KW-0547">Nucleotide-binding</keyword>